<evidence type="ECO:0000259" key="9">
    <source>
        <dbReference type="PROSITE" id="PS50850"/>
    </source>
</evidence>
<evidence type="ECO:0000256" key="6">
    <source>
        <dbReference type="ARBA" id="ARBA00023180"/>
    </source>
</evidence>
<evidence type="ECO:0000256" key="2">
    <source>
        <dbReference type="ARBA" id="ARBA00022448"/>
    </source>
</evidence>
<dbReference type="FunFam" id="1.20.1250.20:FF:000172">
    <property type="entry name" value="MFS multidrug resistance transporter"/>
    <property type="match status" value="1"/>
</dbReference>
<dbReference type="GO" id="GO:0015137">
    <property type="term" value="F:citrate transmembrane transporter activity"/>
    <property type="evidence" value="ECO:0007669"/>
    <property type="project" value="UniProtKB-ARBA"/>
</dbReference>
<dbReference type="InterPro" id="IPR036291">
    <property type="entry name" value="NAD(P)-bd_dom_sf"/>
</dbReference>
<dbReference type="PROSITE" id="PS50850">
    <property type="entry name" value="MFS"/>
    <property type="match status" value="1"/>
</dbReference>
<keyword evidence="3 8" id="KW-0812">Transmembrane</keyword>
<keyword evidence="5 8" id="KW-0472">Membrane</keyword>
<dbReference type="PANTHER" id="PTHR23502:SF51">
    <property type="entry name" value="QUINIDINE RESISTANCE PROTEIN 1-RELATED"/>
    <property type="match status" value="1"/>
</dbReference>
<keyword evidence="6" id="KW-0325">Glycoprotein</keyword>
<comment type="caution">
    <text evidence="10">The sequence shown here is derived from an EMBL/GenBank/DDBJ whole genome shotgun (WGS) entry which is preliminary data.</text>
</comment>
<dbReference type="Gene3D" id="3.40.50.720">
    <property type="entry name" value="NAD(P)-binding Rossmann-like Domain"/>
    <property type="match status" value="1"/>
</dbReference>
<dbReference type="EMBL" id="JANAWD010000307">
    <property type="protein sequence ID" value="KAJ3481728.1"/>
    <property type="molecule type" value="Genomic_DNA"/>
</dbReference>
<dbReference type="PANTHER" id="PTHR23502">
    <property type="entry name" value="MAJOR FACILITATOR SUPERFAMILY"/>
    <property type="match status" value="1"/>
</dbReference>
<feature type="transmembrane region" description="Helical" evidence="8">
    <location>
        <begin position="501"/>
        <end position="527"/>
    </location>
</feature>
<gene>
    <name evidence="10" type="ORF">NLI96_g7462</name>
</gene>
<dbReference type="Pfam" id="PF07690">
    <property type="entry name" value="MFS_1"/>
    <property type="match status" value="1"/>
</dbReference>
<dbReference type="CDD" id="cd17323">
    <property type="entry name" value="MFS_Tpo1_MDR_like"/>
    <property type="match status" value="1"/>
</dbReference>
<evidence type="ECO:0000256" key="7">
    <source>
        <dbReference type="SAM" id="MobiDB-lite"/>
    </source>
</evidence>
<dbReference type="AlphaFoldDB" id="A0AAD5UZ20"/>
<keyword evidence="4 8" id="KW-1133">Transmembrane helix</keyword>
<dbReference type="GO" id="GO:0005886">
    <property type="term" value="C:plasma membrane"/>
    <property type="evidence" value="ECO:0007669"/>
    <property type="project" value="TreeGrafter"/>
</dbReference>
<dbReference type="Pfam" id="PF01370">
    <property type="entry name" value="Epimerase"/>
    <property type="match status" value="1"/>
</dbReference>
<feature type="transmembrane region" description="Helical" evidence="8">
    <location>
        <begin position="775"/>
        <end position="800"/>
    </location>
</feature>
<accession>A0AAD5UZ20</accession>
<evidence type="ECO:0000256" key="1">
    <source>
        <dbReference type="ARBA" id="ARBA00004141"/>
    </source>
</evidence>
<protein>
    <recommendedName>
        <fullName evidence="9">Major facilitator superfamily (MFS) profile domain-containing protein</fullName>
    </recommendedName>
</protein>
<dbReference type="Gene3D" id="1.20.1250.20">
    <property type="entry name" value="MFS general substrate transporter like domains"/>
    <property type="match status" value="1"/>
</dbReference>
<feature type="domain" description="Major facilitator superfamily (MFS) profile" evidence="9">
    <location>
        <begin position="394"/>
        <end position="861"/>
    </location>
</feature>
<feature type="transmembrane region" description="Helical" evidence="8">
    <location>
        <begin position="478"/>
        <end position="495"/>
    </location>
</feature>
<comment type="subcellular location">
    <subcellularLocation>
        <location evidence="1">Membrane</location>
        <topology evidence="1">Multi-pass membrane protein</topology>
    </subcellularLocation>
</comment>
<dbReference type="InterPro" id="IPR036259">
    <property type="entry name" value="MFS_trans_sf"/>
</dbReference>
<dbReference type="Proteomes" id="UP001212997">
    <property type="component" value="Unassembled WGS sequence"/>
</dbReference>
<dbReference type="SUPFAM" id="SSF51735">
    <property type="entry name" value="NAD(P)-binding Rossmann-fold domains"/>
    <property type="match status" value="1"/>
</dbReference>
<dbReference type="FunFam" id="1.20.1720.10:FF:000009">
    <property type="entry name" value="MFS multidrug transporter"/>
    <property type="match status" value="1"/>
</dbReference>
<name>A0AAD5UZ20_9APHY</name>
<dbReference type="GO" id="GO:0140115">
    <property type="term" value="P:export across plasma membrane"/>
    <property type="evidence" value="ECO:0007669"/>
    <property type="project" value="UniProtKB-ARBA"/>
</dbReference>
<feature type="transmembrane region" description="Helical" evidence="8">
    <location>
        <begin position="812"/>
        <end position="830"/>
    </location>
</feature>
<evidence type="ECO:0000256" key="8">
    <source>
        <dbReference type="SAM" id="Phobius"/>
    </source>
</evidence>
<dbReference type="SUPFAM" id="SSF103473">
    <property type="entry name" value="MFS general substrate transporter"/>
    <property type="match status" value="1"/>
</dbReference>
<feature type="transmembrane region" description="Helical" evidence="8">
    <location>
        <begin position="447"/>
        <end position="466"/>
    </location>
</feature>
<feature type="transmembrane region" description="Helical" evidence="8">
    <location>
        <begin position="680"/>
        <end position="701"/>
    </location>
</feature>
<evidence type="ECO:0000256" key="3">
    <source>
        <dbReference type="ARBA" id="ARBA00022692"/>
    </source>
</evidence>
<evidence type="ECO:0000256" key="5">
    <source>
        <dbReference type="ARBA" id="ARBA00023136"/>
    </source>
</evidence>
<dbReference type="InterPro" id="IPR001509">
    <property type="entry name" value="Epimerase_deHydtase"/>
</dbReference>
<reference evidence="10" key="1">
    <citation type="submission" date="2022-07" db="EMBL/GenBank/DDBJ databases">
        <title>Genome Sequence of Physisporinus lineatus.</title>
        <authorList>
            <person name="Buettner E."/>
        </authorList>
    </citation>
    <scope>NUCLEOTIDE SEQUENCE</scope>
    <source>
        <strain evidence="10">VT162</strain>
    </source>
</reference>
<keyword evidence="11" id="KW-1185">Reference proteome</keyword>
<feature type="transmembrane region" description="Helical" evidence="8">
    <location>
        <begin position="836"/>
        <end position="857"/>
    </location>
</feature>
<dbReference type="CDD" id="cd05271">
    <property type="entry name" value="NDUFA9_like_SDR_a"/>
    <property type="match status" value="1"/>
</dbReference>
<evidence type="ECO:0000313" key="11">
    <source>
        <dbReference type="Proteomes" id="UP001212997"/>
    </source>
</evidence>
<sequence>MSRKVVICGAGFLGSNIAKTILNSSSTTGVTRCVQVSSRKPETIHRTLQATLKPGSEDRLLPPVAADVTKPNTLLPAFEGAAAVVSLVGLLHGSPADFDRIQWHGAENVAKAAQSVGAKLIHISAIGADPTSQIPYARTKALGEKAVFEACPTATVIRPSIIFGPGDGFFGRFATLSRILPFMPVFGGGMSRFQPVFVGDVARAVEIISRDDETIRQSIDGKIMEAGGPDGRRRPIISLPFWVGKSQGMILERLPTNLLTITRDQVEQLKLDNVVNPTFALNHVSFKEFVQNNSGETLKTVHEVLPTYFPHEPCTSSFLLMSQKFAPPHPSPLQDVEACSDDSSHGALKPRSDSLCPEVEILTKEDHNKAQTFSSFVNEEPPYSVFTDTEKWVIVGLASFGGLFRYLVAPQLTAHTSHAPNPSPLTANIYFPAIPRMSDAFHKSVELINLTVTMYMLFQGIAPMFWGTLADKWGRRPIFLACLLVLSLSCVGIALQSTNDYWLLMLLRCIQASGSASTIALGAGVIADIATRAERGGFFGLYTLGPMLGPCIGPIIGGALAQNLGGIFWFLAISSAVCFVVMLLIFPETLRALVGDGSIPPPRIYRPPLPVIRRHHEIPEKQERPPHKTLPNPLRIFLNLDVCLLLLYNSVINSIFYGVIASISTLFHEEYPFLNETDLGLVFLAYGGGMLSGSFITGKILDKEYQRLKEKLIRKAEKEAHLPGAIRPEDVTADENFPIELARFRVMPIFLALFVTACVGYGWCLQSGVNIAVPLLLHIILGFTTMAILNSTQTLLVDLLPDQGSSITACNNFTRCGLGAVIVSVIDIMIRSVGKGWTYVILGAMGVAVSPITYILIHLGPKCRARRRARAEA</sequence>
<evidence type="ECO:0000313" key="10">
    <source>
        <dbReference type="EMBL" id="KAJ3481728.1"/>
    </source>
</evidence>
<feature type="transmembrane region" description="Helical" evidence="8">
    <location>
        <begin position="746"/>
        <end position="763"/>
    </location>
</feature>
<feature type="transmembrane region" description="Helical" evidence="8">
    <location>
        <begin position="636"/>
        <end position="660"/>
    </location>
</feature>
<feature type="transmembrane region" description="Helical" evidence="8">
    <location>
        <begin position="567"/>
        <end position="586"/>
    </location>
</feature>
<proteinExistence type="predicted"/>
<keyword evidence="2" id="KW-0813">Transport</keyword>
<dbReference type="InterPro" id="IPR020846">
    <property type="entry name" value="MFS_dom"/>
</dbReference>
<evidence type="ECO:0000256" key="4">
    <source>
        <dbReference type="ARBA" id="ARBA00022989"/>
    </source>
</evidence>
<feature type="transmembrane region" description="Helical" evidence="8">
    <location>
        <begin position="539"/>
        <end position="561"/>
    </location>
</feature>
<dbReference type="InterPro" id="IPR011701">
    <property type="entry name" value="MFS"/>
</dbReference>
<organism evidence="10 11">
    <name type="scientific">Meripilus lineatus</name>
    <dbReference type="NCBI Taxonomy" id="2056292"/>
    <lineage>
        <taxon>Eukaryota</taxon>
        <taxon>Fungi</taxon>
        <taxon>Dikarya</taxon>
        <taxon>Basidiomycota</taxon>
        <taxon>Agaricomycotina</taxon>
        <taxon>Agaricomycetes</taxon>
        <taxon>Polyporales</taxon>
        <taxon>Meripilaceae</taxon>
        <taxon>Meripilus</taxon>
    </lineage>
</organism>
<feature type="region of interest" description="Disordered" evidence="7">
    <location>
        <begin position="331"/>
        <end position="352"/>
    </location>
</feature>